<protein>
    <submittedName>
        <fullName evidence="2">Uncharacterized protein</fullName>
    </submittedName>
</protein>
<sequence length="134" mass="14429">MFSFAQFLAIAAVVLSTATALPTQEKELQLAERATSVPSQVGIYVCNDANWKDCQHLLESPGVCHTLPKDLLKKVSAVGSDDGENHGASGCTLFETQNCGGEYLKDITNPGESDLSKSPAGGRYNDFFQSYVCY</sequence>
<evidence type="ECO:0000256" key="1">
    <source>
        <dbReference type="SAM" id="SignalP"/>
    </source>
</evidence>
<evidence type="ECO:0000313" key="3">
    <source>
        <dbReference type="Proteomes" id="UP000016933"/>
    </source>
</evidence>
<gene>
    <name evidence="2" type="ORF">DOTSEDRAFT_133898</name>
</gene>
<dbReference type="STRING" id="675120.N1PI51"/>
<accession>N1PI51</accession>
<evidence type="ECO:0000313" key="2">
    <source>
        <dbReference type="EMBL" id="EME42283.1"/>
    </source>
</evidence>
<dbReference type="eggNOG" id="ENOG502R0X1">
    <property type="taxonomic scope" value="Eukaryota"/>
</dbReference>
<organism evidence="2 3">
    <name type="scientific">Dothistroma septosporum (strain NZE10 / CBS 128990)</name>
    <name type="common">Red band needle blight fungus</name>
    <name type="synonym">Mycosphaerella pini</name>
    <dbReference type="NCBI Taxonomy" id="675120"/>
    <lineage>
        <taxon>Eukaryota</taxon>
        <taxon>Fungi</taxon>
        <taxon>Dikarya</taxon>
        <taxon>Ascomycota</taxon>
        <taxon>Pezizomycotina</taxon>
        <taxon>Dothideomycetes</taxon>
        <taxon>Dothideomycetidae</taxon>
        <taxon>Mycosphaerellales</taxon>
        <taxon>Mycosphaerellaceae</taxon>
        <taxon>Dothistroma</taxon>
    </lineage>
</organism>
<dbReference type="EMBL" id="KB446541">
    <property type="protein sequence ID" value="EME42283.1"/>
    <property type="molecule type" value="Genomic_DNA"/>
</dbReference>
<dbReference type="HOGENOM" id="CLU_136885_3_0_1"/>
<feature type="chain" id="PRO_5004109123" evidence="1">
    <location>
        <begin position="21"/>
        <end position="134"/>
    </location>
</feature>
<feature type="signal peptide" evidence="1">
    <location>
        <begin position="1"/>
        <end position="20"/>
    </location>
</feature>
<dbReference type="OMA" id="GRYNDFF"/>
<keyword evidence="1" id="KW-0732">Signal</keyword>
<dbReference type="OrthoDB" id="2910287at2759"/>
<dbReference type="AlphaFoldDB" id="N1PI51"/>
<reference evidence="2 3" key="2">
    <citation type="journal article" date="2012" name="PLoS Pathog.">
        <title>Diverse lifestyles and strategies of plant pathogenesis encoded in the genomes of eighteen Dothideomycetes fungi.</title>
        <authorList>
            <person name="Ohm R.A."/>
            <person name="Feau N."/>
            <person name="Henrissat B."/>
            <person name="Schoch C.L."/>
            <person name="Horwitz B.A."/>
            <person name="Barry K.W."/>
            <person name="Condon B.J."/>
            <person name="Copeland A.C."/>
            <person name="Dhillon B."/>
            <person name="Glaser F."/>
            <person name="Hesse C.N."/>
            <person name="Kosti I."/>
            <person name="LaButti K."/>
            <person name="Lindquist E.A."/>
            <person name="Lucas S."/>
            <person name="Salamov A.A."/>
            <person name="Bradshaw R.E."/>
            <person name="Ciuffetti L."/>
            <person name="Hamelin R.C."/>
            <person name="Kema G.H.J."/>
            <person name="Lawrence C."/>
            <person name="Scott J.A."/>
            <person name="Spatafora J.W."/>
            <person name="Turgeon B.G."/>
            <person name="de Wit P.J.G.M."/>
            <person name="Zhong S."/>
            <person name="Goodwin S.B."/>
            <person name="Grigoriev I.V."/>
        </authorList>
    </citation>
    <scope>NUCLEOTIDE SEQUENCE [LARGE SCALE GENOMIC DNA]</scope>
    <source>
        <strain evidence="3">NZE10 / CBS 128990</strain>
    </source>
</reference>
<dbReference type="Proteomes" id="UP000016933">
    <property type="component" value="Unassembled WGS sequence"/>
</dbReference>
<reference evidence="3" key="1">
    <citation type="journal article" date="2012" name="PLoS Genet.">
        <title>The genomes of the fungal plant pathogens Cladosporium fulvum and Dothistroma septosporum reveal adaptation to different hosts and lifestyles but also signatures of common ancestry.</title>
        <authorList>
            <person name="de Wit P.J.G.M."/>
            <person name="van der Burgt A."/>
            <person name="Oekmen B."/>
            <person name="Stergiopoulos I."/>
            <person name="Abd-Elsalam K.A."/>
            <person name="Aerts A.L."/>
            <person name="Bahkali A.H."/>
            <person name="Beenen H.G."/>
            <person name="Chettri P."/>
            <person name="Cox M.P."/>
            <person name="Datema E."/>
            <person name="de Vries R.P."/>
            <person name="Dhillon B."/>
            <person name="Ganley A.R."/>
            <person name="Griffiths S.A."/>
            <person name="Guo Y."/>
            <person name="Hamelin R.C."/>
            <person name="Henrissat B."/>
            <person name="Kabir M.S."/>
            <person name="Jashni M.K."/>
            <person name="Kema G."/>
            <person name="Klaubauf S."/>
            <person name="Lapidus A."/>
            <person name="Levasseur A."/>
            <person name="Lindquist E."/>
            <person name="Mehrabi R."/>
            <person name="Ohm R.A."/>
            <person name="Owen T.J."/>
            <person name="Salamov A."/>
            <person name="Schwelm A."/>
            <person name="Schijlen E."/>
            <person name="Sun H."/>
            <person name="van den Burg H.A."/>
            <person name="van Ham R.C.H.J."/>
            <person name="Zhang S."/>
            <person name="Goodwin S.B."/>
            <person name="Grigoriev I.V."/>
            <person name="Collemare J."/>
            <person name="Bradshaw R.E."/>
        </authorList>
    </citation>
    <scope>NUCLEOTIDE SEQUENCE [LARGE SCALE GENOMIC DNA]</scope>
    <source>
        <strain evidence="3">NZE10 / CBS 128990</strain>
    </source>
</reference>
<name>N1PI51_DOTSN</name>
<keyword evidence="3" id="KW-1185">Reference proteome</keyword>
<proteinExistence type="predicted"/>